<feature type="non-terminal residue" evidence="1">
    <location>
        <position position="80"/>
    </location>
</feature>
<comment type="caution">
    <text evidence="1">The sequence shown here is derived from an EMBL/GenBank/DDBJ whole genome shotgun (WGS) entry which is preliminary data.</text>
</comment>
<accession>A0AA35MBN1</accession>
<dbReference type="AlphaFoldDB" id="A0AA35MBN1"/>
<name>A0AA35MBN1_9HYPO</name>
<reference evidence="1" key="1">
    <citation type="submission" date="2023-01" db="EMBL/GenBank/DDBJ databases">
        <authorList>
            <person name="Piombo E."/>
        </authorList>
    </citation>
    <scope>NUCLEOTIDE SEQUENCE</scope>
</reference>
<evidence type="ECO:0000313" key="1">
    <source>
        <dbReference type="EMBL" id="CAI6094136.1"/>
    </source>
</evidence>
<protein>
    <submittedName>
        <fullName evidence="1">Uncharacterized protein</fullName>
    </submittedName>
</protein>
<sequence>MALARNIGNRLCRILRYSTLRARDTAYGMKGRELGQSLGTAQAIRSAARDLRAFAEGGGRVEAADIVPGRARRQERMITE</sequence>
<proteinExistence type="predicted"/>
<gene>
    <name evidence="1" type="ORF">CCHLO57077_00000091</name>
</gene>
<organism evidence="1 2">
    <name type="scientific">Clonostachys chloroleuca</name>
    <dbReference type="NCBI Taxonomy" id="1926264"/>
    <lineage>
        <taxon>Eukaryota</taxon>
        <taxon>Fungi</taxon>
        <taxon>Dikarya</taxon>
        <taxon>Ascomycota</taxon>
        <taxon>Pezizomycotina</taxon>
        <taxon>Sordariomycetes</taxon>
        <taxon>Hypocreomycetidae</taxon>
        <taxon>Hypocreales</taxon>
        <taxon>Bionectriaceae</taxon>
        <taxon>Clonostachys</taxon>
    </lineage>
</organism>
<dbReference type="EMBL" id="CABFNP030001245">
    <property type="protein sequence ID" value="CAI6094136.1"/>
    <property type="molecule type" value="Genomic_DNA"/>
</dbReference>
<dbReference type="Proteomes" id="UP001160390">
    <property type="component" value="Unassembled WGS sequence"/>
</dbReference>
<keyword evidence="2" id="KW-1185">Reference proteome</keyword>
<evidence type="ECO:0000313" key="2">
    <source>
        <dbReference type="Proteomes" id="UP001160390"/>
    </source>
</evidence>